<reference evidence="2 3" key="1">
    <citation type="submission" date="2020-11" db="EMBL/GenBank/DDBJ databases">
        <title>Sequencing the genomes of 1000 actinobacteria strains.</title>
        <authorList>
            <person name="Klenk H.-P."/>
        </authorList>
    </citation>
    <scope>NUCLEOTIDE SEQUENCE [LARGE SCALE GENOMIC DNA]</scope>
    <source>
        <strain evidence="2 3">DSM 101695</strain>
    </source>
</reference>
<sequence length="76" mass="8294">MGKRFTRTIDWFDSSASGNVLVDRLANGWKANSVEHLVGSARWAPLAQHLGFRLSPRHGAGPRIPAMRQPKASVSA</sequence>
<proteinExistence type="predicted"/>
<gene>
    <name evidence="2" type="ORF">IW249_005330</name>
</gene>
<accession>A0ABS0K8G3</accession>
<evidence type="ECO:0000313" key="3">
    <source>
        <dbReference type="Proteomes" id="UP000631791"/>
    </source>
</evidence>
<dbReference type="Proteomes" id="UP000631791">
    <property type="component" value="Unassembled WGS sequence"/>
</dbReference>
<comment type="caution">
    <text evidence="2">The sequence shown here is derived from an EMBL/GenBank/DDBJ whole genome shotgun (WGS) entry which is preliminary data.</text>
</comment>
<organism evidence="2 3">
    <name type="scientific">Micromonospora vinacea</name>
    <dbReference type="NCBI Taxonomy" id="709878"/>
    <lineage>
        <taxon>Bacteria</taxon>
        <taxon>Bacillati</taxon>
        <taxon>Actinomycetota</taxon>
        <taxon>Actinomycetes</taxon>
        <taxon>Micromonosporales</taxon>
        <taxon>Micromonosporaceae</taxon>
        <taxon>Micromonospora</taxon>
    </lineage>
</organism>
<protein>
    <submittedName>
        <fullName evidence="2">Uncharacterized protein</fullName>
    </submittedName>
</protein>
<feature type="region of interest" description="Disordered" evidence="1">
    <location>
        <begin position="57"/>
        <end position="76"/>
    </location>
</feature>
<dbReference type="EMBL" id="JADOTY010000001">
    <property type="protein sequence ID" value="MBG6104916.1"/>
    <property type="molecule type" value="Genomic_DNA"/>
</dbReference>
<keyword evidence="3" id="KW-1185">Reference proteome</keyword>
<evidence type="ECO:0000313" key="2">
    <source>
        <dbReference type="EMBL" id="MBG6104916.1"/>
    </source>
</evidence>
<evidence type="ECO:0000256" key="1">
    <source>
        <dbReference type="SAM" id="MobiDB-lite"/>
    </source>
</evidence>
<dbReference type="RefSeq" id="WP_196923283.1">
    <property type="nucleotide sequence ID" value="NZ_JADOTY010000001.1"/>
</dbReference>
<name>A0ABS0K8G3_9ACTN</name>